<feature type="compositionally biased region" description="Polar residues" evidence="2">
    <location>
        <begin position="555"/>
        <end position="564"/>
    </location>
</feature>
<protein>
    <submittedName>
        <fullName evidence="4">Retrovirus-related pol polyprotein from transposon TNT 1-94</fullName>
    </submittedName>
</protein>
<reference evidence="4" key="2">
    <citation type="submission" date="2022-01" db="EMBL/GenBank/DDBJ databases">
        <authorList>
            <person name="Yamashiro T."/>
            <person name="Shiraishi A."/>
            <person name="Satake H."/>
            <person name="Nakayama K."/>
        </authorList>
    </citation>
    <scope>NUCLEOTIDE SEQUENCE</scope>
</reference>
<feature type="coiled-coil region" evidence="1">
    <location>
        <begin position="404"/>
        <end position="431"/>
    </location>
</feature>
<dbReference type="PANTHER" id="PTHR11439:SF495">
    <property type="entry name" value="REVERSE TRANSCRIPTASE, RNA-DEPENDENT DNA POLYMERASE-RELATED"/>
    <property type="match status" value="1"/>
</dbReference>
<reference evidence="4" key="1">
    <citation type="journal article" date="2022" name="Int. J. Mol. Sci.">
        <title>Draft Genome of Tanacetum Coccineum: Genomic Comparison of Closely Related Tanacetum-Family Plants.</title>
        <authorList>
            <person name="Yamashiro T."/>
            <person name="Shiraishi A."/>
            <person name="Nakayama K."/>
            <person name="Satake H."/>
        </authorList>
    </citation>
    <scope>NUCLEOTIDE SEQUENCE</scope>
</reference>
<evidence type="ECO:0000256" key="2">
    <source>
        <dbReference type="SAM" id="MobiDB-lite"/>
    </source>
</evidence>
<feature type="compositionally biased region" description="Polar residues" evidence="2">
    <location>
        <begin position="731"/>
        <end position="743"/>
    </location>
</feature>
<name>A0ABQ5EJ64_9ASTR</name>
<dbReference type="EMBL" id="BQNB010016363">
    <property type="protein sequence ID" value="GJT50938.1"/>
    <property type="molecule type" value="Genomic_DNA"/>
</dbReference>
<dbReference type="Proteomes" id="UP001151760">
    <property type="component" value="Unassembled WGS sequence"/>
</dbReference>
<sequence length="1357" mass="154726">MSNQQDIYAAGSENRPPMLNKENYVPWSSHLLRYAKSRPNGKLIYNSIINGPYVKRMIPKPGDVARIVPFPKTFHEQTDDELTEAEIKQMEDDDQAIQTILLGLPEDIYAAVDSYLPSSSTFIQQPLPNNNYNPQPSFNQKYMQQPMPNPKDITDPTAAMNMALVLMAKAFKLNYSTPTNNNQRISSNPQNRQIAQPKCRESGCSEYNQNPGVQNVRNQNRVIVVSGIANQNRNGNVIAARAKGNANGNNGNQIRCYNYRGLGHLARNCTIRRRRKDAAYLQTQLLIAQREEAGIQLQAEEFDLMATATDLDKIKEVNANCILMANLQQASTSGTQSDKALVYDSDGSAKVQLHDHCYDDEIFNMFTQEEYVEQGGGTVEQHLTNVEETYVLYDSIYNNLATEVEKVNSVNSKLRETNANLTTELARYKNQEKYFEIKADESLAKHKALEWEIERLLRAVVSQDIMSIVQNNYVVDTTNLPIELERTKERFENYIIKKENEYAKLWNDWINPFKNYREVKYVPNKPVNVSVRTNPITDPQPHVITKKVVNSNSHGFSSTGVDITTKTRRAQPRSNTKNDRVPSASKSSRIKNKQVEVEDHPRNLLLSKNKKHMSSECNNIKLAIRNDKSKIVCAIWCKERLASPKPSKPRMRLRWSPTGKIFDIKGKLIASSESNGDNACTPNPHGTYNQTVSKFHFFPWQSLHRRTKKIMETINVTFDELLAMAFKQSSLKPGPKQSMTSDRSPMHDDDIGSQPSATPRIVLAAQAPQAKPTEKHLKEVKRIFRYLRGTVNTGLWYTKDSSFGLTGFSDADYAGCKDTFKSTSGGAQFIGEKLVSWSLKKQDSIAISCSPVQHSRTKHIVVRCHFIKEHVEKGTIDCILSKTVTNWFDLIHQEALPVDRFNYLVRRPCIEPTNIAEALKDADWVSAMQEEVDQFARLKVWRLFPRPEGYCRQEGIDYDERFVPVARIEAICLFLAYVAHKDFTVFQMDVNAAFLNGILKEEVYVGQPPGFVSKHYLDHVYALDKALYGLKQAPRAWYDILSKFLIDSGFQKGSIDTTLFIKKKGKHIMLIQIYVDDIIFGSTNPKYCTNFSELMVKHFEMSMIGEIKFFLELQVNKFSNGIFINQSKYILDILKRSGMENCDMVPTPMVEQAKLKLDLVGKPVDHTDYRSMIGSLMYLTSSRPDIMFATCLWYSKDSDFDLTAYLDANHAGCHLDLKSTSGSVQFLGYKLVCWSSKKQNCVSISTAEYEYVDVSGCCAQVLCMRTQLTDYDFFYDKVSVYCDSKSAIAISCNPVQHTRTKHIDVRYHFIKDYVEKGTIELYFVGTEYQLADLFTKSLPKARFMFLVEKLGMMSRET</sequence>
<accession>A0ABQ5EJ64</accession>
<feature type="region of interest" description="Disordered" evidence="2">
    <location>
        <begin position="555"/>
        <end position="595"/>
    </location>
</feature>
<gene>
    <name evidence="4" type="ORF">Tco_0977095</name>
</gene>
<dbReference type="PANTHER" id="PTHR11439">
    <property type="entry name" value="GAG-POL-RELATED RETROTRANSPOSON"/>
    <property type="match status" value="1"/>
</dbReference>
<dbReference type="Pfam" id="PF07727">
    <property type="entry name" value="RVT_2"/>
    <property type="match status" value="1"/>
</dbReference>
<evidence type="ECO:0000313" key="4">
    <source>
        <dbReference type="EMBL" id="GJT50938.1"/>
    </source>
</evidence>
<feature type="region of interest" description="Disordered" evidence="2">
    <location>
        <begin position="731"/>
        <end position="756"/>
    </location>
</feature>
<feature type="domain" description="Reverse transcriptase Ty1/copia-type" evidence="3">
    <location>
        <begin position="948"/>
        <end position="1150"/>
    </location>
</feature>
<proteinExistence type="predicted"/>
<keyword evidence="5" id="KW-1185">Reference proteome</keyword>
<keyword evidence="1" id="KW-0175">Coiled coil</keyword>
<comment type="caution">
    <text evidence="4">The sequence shown here is derived from an EMBL/GenBank/DDBJ whole genome shotgun (WGS) entry which is preliminary data.</text>
</comment>
<dbReference type="CDD" id="cd09272">
    <property type="entry name" value="RNase_HI_RT_Ty1"/>
    <property type="match status" value="2"/>
</dbReference>
<evidence type="ECO:0000313" key="5">
    <source>
        <dbReference type="Proteomes" id="UP001151760"/>
    </source>
</evidence>
<evidence type="ECO:0000259" key="3">
    <source>
        <dbReference type="Pfam" id="PF07727"/>
    </source>
</evidence>
<organism evidence="4 5">
    <name type="scientific">Tanacetum coccineum</name>
    <dbReference type="NCBI Taxonomy" id="301880"/>
    <lineage>
        <taxon>Eukaryota</taxon>
        <taxon>Viridiplantae</taxon>
        <taxon>Streptophyta</taxon>
        <taxon>Embryophyta</taxon>
        <taxon>Tracheophyta</taxon>
        <taxon>Spermatophyta</taxon>
        <taxon>Magnoliopsida</taxon>
        <taxon>eudicotyledons</taxon>
        <taxon>Gunneridae</taxon>
        <taxon>Pentapetalae</taxon>
        <taxon>asterids</taxon>
        <taxon>campanulids</taxon>
        <taxon>Asterales</taxon>
        <taxon>Asteraceae</taxon>
        <taxon>Asteroideae</taxon>
        <taxon>Anthemideae</taxon>
        <taxon>Anthemidinae</taxon>
        <taxon>Tanacetum</taxon>
    </lineage>
</organism>
<dbReference type="InterPro" id="IPR043502">
    <property type="entry name" value="DNA/RNA_pol_sf"/>
</dbReference>
<evidence type="ECO:0000256" key="1">
    <source>
        <dbReference type="SAM" id="Coils"/>
    </source>
</evidence>
<dbReference type="InterPro" id="IPR013103">
    <property type="entry name" value="RVT_2"/>
</dbReference>
<dbReference type="SUPFAM" id="SSF56672">
    <property type="entry name" value="DNA/RNA polymerases"/>
    <property type="match status" value="1"/>
</dbReference>